<dbReference type="Proteomes" id="UP001138708">
    <property type="component" value="Unassembled WGS sequence"/>
</dbReference>
<comment type="caution">
    <text evidence="1">The sequence shown here is derived from an EMBL/GenBank/DDBJ whole genome shotgun (WGS) entry which is preliminary data.</text>
</comment>
<reference evidence="2 3" key="2">
    <citation type="submission" date="2020-02" db="EMBL/GenBank/DDBJ databases">
        <authorList>
            <person name="Sun Q."/>
            <person name="Inoue M."/>
        </authorList>
    </citation>
    <scope>NUCLEOTIDE SEQUENCE [LARGE SCALE GENOMIC DNA]</scope>
    <source>
        <strain evidence="2 3">KCTC 22478</strain>
    </source>
</reference>
<sequence>MSLRDRLKAARAAKPGDVRDVFTRFGTLGNPFPSSTHNTDNPHLRMHYDDDIEARIEAFMADHRTRVVIIEGTQGTGKTNLLNHYASEIRSAIEDDMGFYVVRYLADPEASFDGTIRRLLHELGPEHLQVLGQKLAQTGNGAIESARSVEVRTALYNLSADPTLDVARSFLEWLLGMRLLNAHRNSLGVGFRLDTIEARTAALRDLVTVSAEVGLLNGIFLLLDELEKQDGVLSPTAVVRYLSALRAIIDALPSHLFMMLAMTPDAMRRYSVSLPAFRSRLQDRVELTPLQTEDESVALGRFYLDQARDAARRIRGPLPKGVQPIVTEAEMRSSFQRLLPAAQRLSDTGVRQRRFLHDLFEMAERRIYESEV</sequence>
<dbReference type="EMBL" id="JAAVUP010000002">
    <property type="protein sequence ID" value="NKE17554.1"/>
    <property type="molecule type" value="Genomic_DNA"/>
</dbReference>
<dbReference type="InterPro" id="IPR021228">
    <property type="entry name" value="BrxD"/>
</dbReference>
<reference evidence="1" key="3">
    <citation type="journal article" date="2021" name="Syst. Appl. Microbiol.">
        <title>Roseomonas hellenica sp. nov., isolated from roots of wild-growing Alkanna tinctoria.</title>
        <authorList>
            <person name="Rat A."/>
            <person name="Naranjo H.D."/>
            <person name="Lebbe L."/>
            <person name="Cnockaert M."/>
            <person name="Krigas N."/>
            <person name="Grigoriadou K."/>
            <person name="Maloupa E."/>
            <person name="Willems A."/>
        </authorList>
    </citation>
    <scope>NUCLEOTIDE SEQUENCE</scope>
    <source>
        <strain evidence="1">LMG 31161</strain>
    </source>
</reference>
<gene>
    <name evidence="2" type="ORF">GWK15_11420</name>
    <name evidence="1" type="ORF">GXW75_18175</name>
</gene>
<dbReference type="Gene3D" id="3.40.50.300">
    <property type="entry name" value="P-loop containing nucleotide triphosphate hydrolases"/>
    <property type="match status" value="1"/>
</dbReference>
<keyword evidence="3" id="KW-1185">Reference proteome</keyword>
<organism evidence="1 4">
    <name type="scientific">Neoroseomonas oryzicola</name>
    <dbReference type="NCBI Taxonomy" id="535904"/>
    <lineage>
        <taxon>Bacteria</taxon>
        <taxon>Pseudomonadati</taxon>
        <taxon>Pseudomonadota</taxon>
        <taxon>Alphaproteobacteria</taxon>
        <taxon>Acetobacterales</taxon>
        <taxon>Acetobacteraceae</taxon>
        <taxon>Neoroseomonas</taxon>
    </lineage>
</organism>
<proteinExistence type="predicted"/>
<dbReference type="InterPro" id="IPR027417">
    <property type="entry name" value="P-loop_NTPase"/>
</dbReference>
<evidence type="ECO:0000313" key="1">
    <source>
        <dbReference type="EMBL" id="MBR0661189.1"/>
    </source>
</evidence>
<reference evidence="1" key="1">
    <citation type="submission" date="2020-01" db="EMBL/GenBank/DDBJ databases">
        <authorList>
            <person name="Rat A."/>
        </authorList>
    </citation>
    <scope>NUCLEOTIDE SEQUENCE</scope>
    <source>
        <strain evidence="1">LMG 31161</strain>
    </source>
</reference>
<dbReference type="AlphaFoldDB" id="A0A9X9WLH9"/>
<dbReference type="Proteomes" id="UP000746741">
    <property type="component" value="Unassembled WGS sequence"/>
</dbReference>
<protein>
    <submittedName>
        <fullName evidence="2">DUF2791 family P-loop domain-containing protein</fullName>
    </submittedName>
</protein>
<evidence type="ECO:0000313" key="3">
    <source>
        <dbReference type="Proteomes" id="UP000746741"/>
    </source>
</evidence>
<dbReference type="EMBL" id="JAAEDK010000046">
    <property type="protein sequence ID" value="MBR0661189.1"/>
    <property type="molecule type" value="Genomic_DNA"/>
</dbReference>
<dbReference type="Pfam" id="PF10923">
    <property type="entry name" value="BrxC_BrxD"/>
    <property type="match status" value="1"/>
</dbReference>
<evidence type="ECO:0000313" key="2">
    <source>
        <dbReference type="EMBL" id="NKE17554.1"/>
    </source>
</evidence>
<name>A0A9X9WLH9_9PROT</name>
<evidence type="ECO:0000313" key="4">
    <source>
        <dbReference type="Proteomes" id="UP001138708"/>
    </source>
</evidence>
<accession>A0A9X9WLH9</accession>
<dbReference type="SUPFAM" id="SSF52540">
    <property type="entry name" value="P-loop containing nucleoside triphosphate hydrolases"/>
    <property type="match status" value="1"/>
</dbReference>